<dbReference type="GO" id="GO:0055085">
    <property type="term" value="P:transmembrane transport"/>
    <property type="evidence" value="ECO:0007669"/>
    <property type="project" value="InterPro"/>
</dbReference>
<dbReference type="EMBL" id="JABZMK010000086">
    <property type="protein sequence ID" value="MBF1130031.1"/>
    <property type="molecule type" value="Genomic_DNA"/>
</dbReference>
<protein>
    <submittedName>
        <fullName evidence="7">TonB family protein</fullName>
    </submittedName>
</protein>
<sequence>MKRILISLSAALLLSSGISQAAVPQGGYFLDKNGVPLTEEMQTKPSLKSNPMLPQSGAVHAAMESLPHSSATVIRMTVTEDGIPADAVVTQSAGSVVLDEYAMRCVEGWRFNPAKLGDKPVSAAVSIPVRFLSMMVSTSAAPSDRPMKKASAEVKEAIERNNHPVIRVSVYITADGKTDGKPKADNDGNLPGSDFKILSGYAENSVKEWSFTPAVNPDGEPIPQELIVPVQL</sequence>
<evidence type="ECO:0000256" key="4">
    <source>
        <dbReference type="ARBA" id="ARBA00023136"/>
    </source>
</evidence>
<organism evidence="7 8">
    <name type="scientific">Dialister invisus</name>
    <dbReference type="NCBI Taxonomy" id="218538"/>
    <lineage>
        <taxon>Bacteria</taxon>
        <taxon>Bacillati</taxon>
        <taxon>Bacillota</taxon>
        <taxon>Negativicutes</taxon>
        <taxon>Veillonellales</taxon>
        <taxon>Veillonellaceae</taxon>
        <taxon>Dialister</taxon>
    </lineage>
</organism>
<gene>
    <name evidence="7" type="ORF">HXL70_08355</name>
</gene>
<keyword evidence="4" id="KW-0472">Membrane</keyword>
<evidence type="ECO:0000256" key="2">
    <source>
        <dbReference type="ARBA" id="ARBA00022692"/>
    </source>
</evidence>
<dbReference type="Pfam" id="PF03544">
    <property type="entry name" value="TonB_C"/>
    <property type="match status" value="1"/>
</dbReference>
<dbReference type="AlphaFoldDB" id="A0A930B8N8"/>
<dbReference type="NCBIfam" id="TIGR01352">
    <property type="entry name" value="tonB_Cterm"/>
    <property type="match status" value="1"/>
</dbReference>
<dbReference type="Gene3D" id="3.30.1150.10">
    <property type="match status" value="1"/>
</dbReference>
<proteinExistence type="predicted"/>
<name>A0A930B8N8_9FIRM</name>
<dbReference type="InterPro" id="IPR006260">
    <property type="entry name" value="TonB/TolA_C"/>
</dbReference>
<keyword evidence="2" id="KW-0812">Transmembrane</keyword>
<keyword evidence="3" id="KW-1133">Transmembrane helix</keyword>
<feature type="signal peptide" evidence="5">
    <location>
        <begin position="1"/>
        <end position="21"/>
    </location>
</feature>
<comment type="caution">
    <text evidence="7">The sequence shown here is derived from an EMBL/GenBank/DDBJ whole genome shotgun (WGS) entry which is preliminary data.</text>
</comment>
<evidence type="ECO:0000259" key="6">
    <source>
        <dbReference type="Pfam" id="PF03544"/>
    </source>
</evidence>
<dbReference type="SUPFAM" id="SSF74653">
    <property type="entry name" value="TolA/TonB C-terminal domain"/>
    <property type="match status" value="1"/>
</dbReference>
<dbReference type="InterPro" id="IPR037682">
    <property type="entry name" value="TonB_C"/>
</dbReference>
<keyword evidence="5" id="KW-0732">Signal</keyword>
<reference evidence="7" key="1">
    <citation type="submission" date="2020-04" db="EMBL/GenBank/DDBJ databases">
        <title>Deep metagenomics examines the oral microbiome during advanced dental caries in children, revealing novel taxa and co-occurrences with host molecules.</title>
        <authorList>
            <person name="Baker J.L."/>
            <person name="Morton J.T."/>
            <person name="Dinis M."/>
            <person name="Alvarez R."/>
            <person name="Tran N.C."/>
            <person name="Knight R."/>
            <person name="Edlund A."/>
        </authorList>
    </citation>
    <scope>NUCLEOTIDE SEQUENCE</scope>
    <source>
        <strain evidence="7">JCVI_32_bin.14</strain>
    </source>
</reference>
<evidence type="ECO:0000313" key="7">
    <source>
        <dbReference type="EMBL" id="MBF1130031.1"/>
    </source>
</evidence>
<evidence type="ECO:0000256" key="5">
    <source>
        <dbReference type="SAM" id="SignalP"/>
    </source>
</evidence>
<dbReference type="Proteomes" id="UP000757890">
    <property type="component" value="Unassembled WGS sequence"/>
</dbReference>
<evidence type="ECO:0000313" key="8">
    <source>
        <dbReference type="Proteomes" id="UP000757890"/>
    </source>
</evidence>
<evidence type="ECO:0000256" key="1">
    <source>
        <dbReference type="ARBA" id="ARBA00004167"/>
    </source>
</evidence>
<dbReference type="GO" id="GO:0016020">
    <property type="term" value="C:membrane"/>
    <property type="evidence" value="ECO:0007669"/>
    <property type="project" value="UniProtKB-SubCell"/>
</dbReference>
<evidence type="ECO:0000256" key="3">
    <source>
        <dbReference type="ARBA" id="ARBA00022989"/>
    </source>
</evidence>
<feature type="chain" id="PRO_5037886209" evidence="5">
    <location>
        <begin position="22"/>
        <end position="232"/>
    </location>
</feature>
<accession>A0A930B8N8</accession>
<feature type="domain" description="TonB C-terminal" evidence="6">
    <location>
        <begin position="73"/>
        <end position="131"/>
    </location>
</feature>
<comment type="subcellular location">
    <subcellularLocation>
        <location evidence="1">Membrane</location>
        <topology evidence="1">Single-pass membrane protein</topology>
    </subcellularLocation>
</comment>